<dbReference type="PANTHER" id="PTHR43855:SF1">
    <property type="entry name" value="THIOSULFATE SULFURTRANSFERASE"/>
    <property type="match status" value="1"/>
</dbReference>
<feature type="domain" description="Rhodanese" evidence="2">
    <location>
        <begin position="11"/>
        <end position="122"/>
    </location>
</feature>
<dbReference type="Gene3D" id="3.40.250.10">
    <property type="entry name" value="Rhodanese-like domain"/>
    <property type="match status" value="2"/>
</dbReference>
<organism evidence="3 4">
    <name type="scientific">Halococcoides cellulosivorans</name>
    <dbReference type="NCBI Taxonomy" id="1679096"/>
    <lineage>
        <taxon>Archaea</taxon>
        <taxon>Methanobacteriati</taxon>
        <taxon>Methanobacteriota</taxon>
        <taxon>Stenosarchaea group</taxon>
        <taxon>Halobacteria</taxon>
        <taxon>Halobacteriales</taxon>
        <taxon>Haloarculaceae</taxon>
        <taxon>Halococcoides</taxon>
    </lineage>
</organism>
<sequence length="254" mass="28145">MPSIVDAAWVEANDPVVIDVRESWAYDALGHVPGAVNVPFETIRSGERGAGDMLPDRADWIAQMRAAGLRTDRDLVAYDDDHGVFAARLLVTALLFGHPPDRLHLLDGDFSAWQRDWPVSEECPSPDSTDYDPDPPVATPLIGRAGVRSAVENDVTIVDTRTREEFDDGHIPGAIHLDWRDLVDDETRGVRAPEEIRAVLADRDIALDDRIVLYCNTARRISHTYLVLCEMGAADVAFYEGSLTDWEAAGERIE</sequence>
<dbReference type="InterPro" id="IPR001763">
    <property type="entry name" value="Rhodanese-like_dom"/>
</dbReference>
<keyword evidence="4" id="KW-1185">Reference proteome</keyword>
<dbReference type="GO" id="GO:0004792">
    <property type="term" value="F:thiosulfate-cyanide sulfurtransferase activity"/>
    <property type="evidence" value="ECO:0007669"/>
    <property type="project" value="InterPro"/>
</dbReference>
<dbReference type="InterPro" id="IPR001307">
    <property type="entry name" value="Thiosulphate_STrfase_CS"/>
</dbReference>
<dbReference type="Pfam" id="PF00581">
    <property type="entry name" value="Rhodanese"/>
    <property type="match status" value="2"/>
</dbReference>
<name>A0A2R4WY21_9EURY</name>
<dbReference type="SUPFAM" id="SSF52821">
    <property type="entry name" value="Rhodanese/Cell cycle control phosphatase"/>
    <property type="match status" value="2"/>
</dbReference>
<protein>
    <submittedName>
        <fullName evidence="3">Sulfurtransferase</fullName>
    </submittedName>
</protein>
<keyword evidence="1" id="KW-0677">Repeat</keyword>
<dbReference type="KEGG" id="harc:HARCEL1_01220"/>
<accession>A0A2R4WY21</accession>
<dbReference type="RefSeq" id="WP_108380803.1">
    <property type="nucleotide sequence ID" value="NZ_CP028858.1"/>
</dbReference>
<dbReference type="SMART" id="SM00450">
    <property type="entry name" value="RHOD"/>
    <property type="match status" value="2"/>
</dbReference>
<evidence type="ECO:0000313" key="3">
    <source>
        <dbReference type="EMBL" id="AWB26434.1"/>
    </source>
</evidence>
<dbReference type="AlphaFoldDB" id="A0A2R4WY21"/>
<dbReference type="PROSITE" id="PS00380">
    <property type="entry name" value="RHODANESE_1"/>
    <property type="match status" value="1"/>
</dbReference>
<dbReference type="InterPro" id="IPR036873">
    <property type="entry name" value="Rhodanese-like_dom_sf"/>
</dbReference>
<evidence type="ECO:0000259" key="2">
    <source>
        <dbReference type="PROSITE" id="PS50206"/>
    </source>
</evidence>
<dbReference type="EMBL" id="CP028858">
    <property type="protein sequence ID" value="AWB26434.1"/>
    <property type="molecule type" value="Genomic_DNA"/>
</dbReference>
<reference evidence="3 4" key="1">
    <citation type="submission" date="2018-04" db="EMBL/GenBank/DDBJ databases">
        <title>Halococcoides cellulosivorans gen. nov., sp. nov., an extremely halophilic cellulose-utilizing haloarchaeon from hypersaline lakes.</title>
        <authorList>
            <person name="Sorokin D.Y."/>
            <person name="Toshchakov S.V."/>
            <person name="Samarov N.I."/>
            <person name="Korzhenkov A."/>
            <person name="Kublanov I.V."/>
        </authorList>
    </citation>
    <scope>NUCLEOTIDE SEQUENCE [LARGE SCALE GENOMIC DNA]</scope>
    <source>
        <strain evidence="3 4">HArcel1</strain>
    </source>
</reference>
<dbReference type="Proteomes" id="UP000244727">
    <property type="component" value="Chromosome"/>
</dbReference>
<evidence type="ECO:0000313" key="4">
    <source>
        <dbReference type="Proteomes" id="UP000244727"/>
    </source>
</evidence>
<dbReference type="PROSITE" id="PS50206">
    <property type="entry name" value="RHODANESE_3"/>
    <property type="match status" value="2"/>
</dbReference>
<feature type="domain" description="Rhodanese" evidence="2">
    <location>
        <begin position="151"/>
        <end position="251"/>
    </location>
</feature>
<dbReference type="GeneID" id="36511085"/>
<dbReference type="PANTHER" id="PTHR43855">
    <property type="entry name" value="THIOSULFATE SULFURTRANSFERASE"/>
    <property type="match status" value="1"/>
</dbReference>
<proteinExistence type="predicted"/>
<keyword evidence="3" id="KW-0808">Transferase</keyword>
<gene>
    <name evidence="3" type="ORF">HARCEL1_01220</name>
</gene>
<dbReference type="InterPro" id="IPR051126">
    <property type="entry name" value="Thiosulfate_sulfurtransferase"/>
</dbReference>
<evidence type="ECO:0000256" key="1">
    <source>
        <dbReference type="ARBA" id="ARBA00022737"/>
    </source>
</evidence>